<reference evidence="5 6" key="1">
    <citation type="journal article" date="2018" name="Int. J. Syst. Evol. Microbiol.">
        <title>Flavobacterium chryseum sp. nov. and Flavobacterium psychroterrae sp. nov., novel environmental bacteria isolated from Antarctica.</title>
        <authorList>
            <person name="Kralova S."/>
            <person name="Svec P."/>
            <person name="Busse H.J."/>
            <person name="Stankova E."/>
            <person name="Vaczi P."/>
            <person name="Sedlacek I."/>
        </authorList>
    </citation>
    <scope>NUCLEOTIDE SEQUENCE [LARGE SCALE GENOMIC DNA]</scope>
    <source>
        <strain evidence="5 6">CCM 8827</strain>
    </source>
</reference>
<comment type="caution">
    <text evidence="5">The sequence shown here is derived from an EMBL/GenBank/DDBJ whole genome shotgun (WGS) entry which is preliminary data.</text>
</comment>
<dbReference type="Proteomes" id="UP000722625">
    <property type="component" value="Unassembled WGS sequence"/>
</dbReference>
<dbReference type="Gene3D" id="1.10.10.10">
    <property type="entry name" value="Winged helix-like DNA-binding domain superfamily/Winged helix DNA-binding domain"/>
    <property type="match status" value="1"/>
</dbReference>
<sequence length="155" mass="17950">MGVTKHLNFDIETKTIGEICKALGHPTRIQIMTLLWKRDNRTCGEIVELIPLAQSTISKHLLELKKANLVNIKNEGKKTIYSIEVDKIQILKKYLTSYLSTIEILEQNKSTVFATRHKIRGKNSHLKQYNYQFPDKKNKIEHKDNSILYSEIAVN</sequence>
<name>A0ABS5PF41_9FLAO</name>
<dbReference type="PROSITE" id="PS50987">
    <property type="entry name" value="HTH_ARSR_2"/>
    <property type="match status" value="1"/>
</dbReference>
<evidence type="ECO:0000256" key="1">
    <source>
        <dbReference type="ARBA" id="ARBA00023015"/>
    </source>
</evidence>
<accession>A0ABS5PF41</accession>
<feature type="domain" description="HTH arsR-type" evidence="4">
    <location>
        <begin position="8"/>
        <end position="103"/>
    </location>
</feature>
<evidence type="ECO:0000256" key="2">
    <source>
        <dbReference type="ARBA" id="ARBA00023125"/>
    </source>
</evidence>
<keyword evidence="6" id="KW-1185">Reference proteome</keyword>
<dbReference type="NCBIfam" id="NF033788">
    <property type="entry name" value="HTH_metalloreg"/>
    <property type="match status" value="1"/>
</dbReference>
<keyword evidence="3" id="KW-0804">Transcription</keyword>
<dbReference type="InterPro" id="IPR051081">
    <property type="entry name" value="HTH_MetalResp_TranReg"/>
</dbReference>
<dbReference type="RefSeq" id="WP_213303877.1">
    <property type="nucleotide sequence ID" value="NZ_JAGYVZ010000018.1"/>
</dbReference>
<dbReference type="InterPro" id="IPR011991">
    <property type="entry name" value="ArsR-like_HTH"/>
</dbReference>
<dbReference type="SMART" id="SM00418">
    <property type="entry name" value="HTH_ARSR"/>
    <property type="match status" value="1"/>
</dbReference>
<dbReference type="SUPFAM" id="SSF46785">
    <property type="entry name" value="Winged helix' DNA-binding domain"/>
    <property type="match status" value="1"/>
</dbReference>
<evidence type="ECO:0000313" key="5">
    <source>
        <dbReference type="EMBL" id="MBS7232886.1"/>
    </source>
</evidence>
<dbReference type="EMBL" id="JAGYVZ010000018">
    <property type="protein sequence ID" value="MBS7232886.1"/>
    <property type="molecule type" value="Genomic_DNA"/>
</dbReference>
<evidence type="ECO:0000256" key="3">
    <source>
        <dbReference type="ARBA" id="ARBA00023163"/>
    </source>
</evidence>
<dbReference type="Pfam" id="PF01022">
    <property type="entry name" value="HTH_5"/>
    <property type="match status" value="1"/>
</dbReference>
<evidence type="ECO:0000259" key="4">
    <source>
        <dbReference type="PROSITE" id="PS50987"/>
    </source>
</evidence>
<dbReference type="PANTHER" id="PTHR33154">
    <property type="entry name" value="TRANSCRIPTIONAL REGULATOR, ARSR FAMILY"/>
    <property type="match status" value="1"/>
</dbReference>
<dbReference type="InterPro" id="IPR036390">
    <property type="entry name" value="WH_DNA-bd_sf"/>
</dbReference>
<proteinExistence type="predicted"/>
<evidence type="ECO:0000313" key="6">
    <source>
        <dbReference type="Proteomes" id="UP000722625"/>
    </source>
</evidence>
<organism evidence="5 6">
    <name type="scientific">Flavobacterium psychroterrae</name>
    <dbReference type="NCBI Taxonomy" id="2133767"/>
    <lineage>
        <taxon>Bacteria</taxon>
        <taxon>Pseudomonadati</taxon>
        <taxon>Bacteroidota</taxon>
        <taxon>Flavobacteriia</taxon>
        <taxon>Flavobacteriales</taxon>
        <taxon>Flavobacteriaceae</taxon>
        <taxon>Flavobacterium</taxon>
    </lineage>
</organism>
<gene>
    <name evidence="5" type="ORF">KHA90_17845</name>
</gene>
<keyword evidence="2" id="KW-0238">DNA-binding</keyword>
<dbReference type="InterPro" id="IPR001845">
    <property type="entry name" value="HTH_ArsR_DNA-bd_dom"/>
</dbReference>
<dbReference type="CDD" id="cd00090">
    <property type="entry name" value="HTH_ARSR"/>
    <property type="match status" value="1"/>
</dbReference>
<keyword evidence="1" id="KW-0805">Transcription regulation</keyword>
<dbReference type="PRINTS" id="PR00778">
    <property type="entry name" value="HTHARSR"/>
</dbReference>
<dbReference type="PANTHER" id="PTHR33154:SF15">
    <property type="entry name" value="REGULATORY PROTEIN ARSR"/>
    <property type="match status" value="1"/>
</dbReference>
<dbReference type="InterPro" id="IPR036388">
    <property type="entry name" value="WH-like_DNA-bd_sf"/>
</dbReference>
<protein>
    <submittedName>
        <fullName evidence="5">Helix-turn-helix transcriptional regulator</fullName>
    </submittedName>
</protein>